<dbReference type="SUPFAM" id="SSF49599">
    <property type="entry name" value="TRAF domain-like"/>
    <property type="match status" value="1"/>
</dbReference>
<dbReference type="PROSITE" id="PS50181">
    <property type="entry name" value="FBOX"/>
    <property type="match status" value="1"/>
</dbReference>
<keyword evidence="10" id="KW-1185">Reference proteome</keyword>
<evidence type="ECO:0000256" key="4">
    <source>
        <dbReference type="ARBA" id="ARBA00022833"/>
    </source>
</evidence>
<gene>
    <name evidence="9" type="primary">LOC115054503</name>
</gene>
<dbReference type="GO" id="GO:0005737">
    <property type="term" value="C:cytoplasm"/>
    <property type="evidence" value="ECO:0007669"/>
    <property type="project" value="TreeGrafter"/>
</dbReference>
<evidence type="ECO:0000256" key="2">
    <source>
        <dbReference type="ARBA" id="ARBA00022771"/>
    </source>
</evidence>
<dbReference type="InterPro" id="IPR001293">
    <property type="entry name" value="Znf_TRAF"/>
</dbReference>
<dbReference type="InterPro" id="IPR043013">
    <property type="entry name" value="Znf_TRAF_N"/>
</dbReference>
<evidence type="ECO:0000256" key="1">
    <source>
        <dbReference type="ARBA" id="ARBA00022723"/>
    </source>
</evidence>
<feature type="domain" description="F-box" evidence="8">
    <location>
        <begin position="501"/>
        <end position="555"/>
    </location>
</feature>
<keyword evidence="1 5" id="KW-0479">Metal-binding</keyword>
<reference evidence="9" key="1">
    <citation type="submission" date="2021-04" db="EMBL/GenBank/DDBJ databases">
        <authorList>
            <consortium name="Wellcome Sanger Institute Data Sharing"/>
        </authorList>
    </citation>
    <scope>NUCLEOTIDE SEQUENCE [LARGE SCALE GENOMIC DNA]</scope>
</reference>
<dbReference type="InterPro" id="IPR001810">
    <property type="entry name" value="F-box_dom"/>
</dbReference>
<keyword evidence="3" id="KW-0833">Ubl conjugation pathway</keyword>
<dbReference type="GO" id="GO:0008270">
    <property type="term" value="F:zinc ion binding"/>
    <property type="evidence" value="ECO:0007669"/>
    <property type="project" value="UniProtKB-KW"/>
</dbReference>
<name>A0A665TC54_ECHNA</name>
<feature type="compositionally biased region" description="Low complexity" evidence="6">
    <location>
        <begin position="476"/>
        <end position="490"/>
    </location>
</feature>
<keyword evidence="2 5" id="KW-0863">Zinc-finger</keyword>
<dbReference type="PANTHER" id="PTHR15933:SF21">
    <property type="entry name" value="F-BOX ONLY PROTEIN 40"/>
    <property type="match status" value="1"/>
</dbReference>
<evidence type="ECO:0000313" key="10">
    <source>
        <dbReference type="Proteomes" id="UP000472264"/>
    </source>
</evidence>
<feature type="region of interest" description="Disordered" evidence="6">
    <location>
        <begin position="476"/>
        <end position="501"/>
    </location>
</feature>
<evidence type="ECO:0000259" key="8">
    <source>
        <dbReference type="PROSITE" id="PS50181"/>
    </source>
</evidence>
<dbReference type="InterPro" id="IPR013083">
    <property type="entry name" value="Znf_RING/FYVE/PHD"/>
</dbReference>
<dbReference type="AlphaFoldDB" id="A0A665TC54"/>
<dbReference type="InParanoid" id="A0A665TC54"/>
<dbReference type="SUPFAM" id="SSF81383">
    <property type="entry name" value="F-box domain"/>
    <property type="match status" value="1"/>
</dbReference>
<sequence length="637" mass="71784">LARHHRSRQHVHCDSCYSRRCRTRVEVSVSCAVIPCRLHCGALFHLCKEEDHLLLCPNVRVPCLNAEYGCPVHLARSSRAAHLQVCPASVVSCSMEWNRWPANDAHSYPNTELHERLLTEREKGGSLDLAMALKDQERLFHSIKMKKLFPELIQKDEDEDEAEAEHELSQEEREAIARASGVDTNLLDIYRAWENMFSMEMGGCREAGGAAVAGRGQDLAKRTQKNLGTLTEEDTADACLGAAASSGACVAPSTSSNKLMKKFIYGSMEPMKITTVRTFKIPTSFSAKQSRIRNPSFYKRESRAVDTSDLGVVPEDMPVWEEVQASLLCSLEKEQRGHLIAEGVCTDGLLQDEGSQTYNFPSAPFRRNTSLADLTVGKPLELHLQLQVESVTSRHHKASSAFTFLCGHTFQRREYGIHYSHEDNTWTEKECPLAYLGCTYRQRRFQPSTHEASVSYNEDLGCFSLHPKIPVYLGEASQPSRSSVTSSSTQRARRGQVGGGDGSLSSLPYEVLCHMASFLDSLSLSQLALVSRLMRQVVSSLLQDRGMVTLRWERKTYSHGGAKWRVWQFSTLFSPVDAWCFQDVPSMSEHLKVCPYYERESRTERIQLPRIREEVQTNTSCKAPTLVSLFQKKRIMM</sequence>
<reference evidence="9" key="2">
    <citation type="submission" date="2025-08" db="UniProtKB">
        <authorList>
            <consortium name="Ensembl"/>
        </authorList>
    </citation>
    <scope>IDENTIFICATION</scope>
</reference>
<evidence type="ECO:0000256" key="3">
    <source>
        <dbReference type="ARBA" id="ARBA00022786"/>
    </source>
</evidence>
<feature type="domain" description="TRAF-type" evidence="7">
    <location>
        <begin position="52"/>
        <end position="94"/>
    </location>
</feature>
<dbReference type="GO" id="GO:0061630">
    <property type="term" value="F:ubiquitin protein ligase activity"/>
    <property type="evidence" value="ECO:0007669"/>
    <property type="project" value="InterPro"/>
</dbReference>
<organism evidence="9 10">
    <name type="scientific">Echeneis naucrates</name>
    <name type="common">Live sharksucker</name>
    <dbReference type="NCBI Taxonomy" id="173247"/>
    <lineage>
        <taxon>Eukaryota</taxon>
        <taxon>Metazoa</taxon>
        <taxon>Chordata</taxon>
        <taxon>Craniata</taxon>
        <taxon>Vertebrata</taxon>
        <taxon>Euteleostomi</taxon>
        <taxon>Actinopterygii</taxon>
        <taxon>Neopterygii</taxon>
        <taxon>Teleostei</taxon>
        <taxon>Neoteleostei</taxon>
        <taxon>Acanthomorphata</taxon>
        <taxon>Carangaria</taxon>
        <taxon>Carangiformes</taxon>
        <taxon>Echeneidae</taxon>
        <taxon>Echeneis</taxon>
    </lineage>
</organism>
<protein>
    <submittedName>
        <fullName evidence="9">F-box protein 40, tandem duplicate 1</fullName>
    </submittedName>
</protein>
<proteinExistence type="predicted"/>
<dbReference type="Pfam" id="PF15966">
    <property type="entry name" value="F-box_4"/>
    <property type="match status" value="1"/>
</dbReference>
<dbReference type="OMA" id="YSAWERM"/>
<dbReference type="InterPro" id="IPR031890">
    <property type="entry name" value="Fbxo30/Fbxo40"/>
</dbReference>
<dbReference type="Ensembl" id="ENSENLT00000008088.1">
    <property type="protein sequence ID" value="ENSENLP00000007740.1"/>
    <property type="gene ID" value="ENSENLG00000003724.1"/>
</dbReference>
<dbReference type="PROSITE" id="PS50145">
    <property type="entry name" value="ZF_TRAF"/>
    <property type="match status" value="1"/>
</dbReference>
<evidence type="ECO:0000256" key="6">
    <source>
        <dbReference type="SAM" id="MobiDB-lite"/>
    </source>
</evidence>
<evidence type="ECO:0000256" key="5">
    <source>
        <dbReference type="PROSITE-ProRule" id="PRU00207"/>
    </source>
</evidence>
<reference evidence="9" key="3">
    <citation type="submission" date="2025-09" db="UniProtKB">
        <authorList>
            <consortium name="Ensembl"/>
        </authorList>
    </citation>
    <scope>IDENTIFICATION</scope>
</reference>
<keyword evidence="4 5" id="KW-0862">Zinc</keyword>
<evidence type="ECO:0000259" key="7">
    <source>
        <dbReference type="PROSITE" id="PS50145"/>
    </source>
</evidence>
<accession>A0A665TC54</accession>
<dbReference type="Proteomes" id="UP000472264">
    <property type="component" value="Chromosome 14"/>
</dbReference>
<feature type="zinc finger region" description="TRAF-type" evidence="5">
    <location>
        <begin position="52"/>
        <end position="94"/>
    </location>
</feature>
<dbReference type="Gene3D" id="3.30.40.10">
    <property type="entry name" value="Zinc/RING finger domain, C3HC4 (zinc finger)"/>
    <property type="match status" value="1"/>
</dbReference>
<dbReference type="PANTHER" id="PTHR15933">
    <property type="entry name" value="PROTEIN CBG16327"/>
    <property type="match status" value="1"/>
</dbReference>
<dbReference type="Gene3D" id="3.30.40.150">
    <property type="entry name" value="TRAF-like zinc-finger, N-terminal subdomain"/>
    <property type="match status" value="1"/>
</dbReference>
<dbReference type="Gene3D" id="1.20.1280.50">
    <property type="match status" value="1"/>
</dbReference>
<dbReference type="InterPro" id="IPR036047">
    <property type="entry name" value="F-box-like_dom_sf"/>
</dbReference>
<dbReference type="Pfam" id="PF15965">
    <property type="entry name" value="zf-TRAF_2"/>
    <property type="match status" value="1"/>
</dbReference>
<evidence type="ECO:0000313" key="9">
    <source>
        <dbReference type="Ensembl" id="ENSENLP00000007740.1"/>
    </source>
</evidence>